<feature type="compositionally biased region" description="Pro residues" evidence="2">
    <location>
        <begin position="58"/>
        <end position="73"/>
    </location>
</feature>
<dbReference type="EMBL" id="NHYE01000765">
    <property type="protein sequence ID" value="PPR03180.1"/>
    <property type="molecule type" value="Genomic_DNA"/>
</dbReference>
<evidence type="ECO:0000256" key="1">
    <source>
        <dbReference type="SAM" id="Coils"/>
    </source>
</evidence>
<feature type="region of interest" description="Disordered" evidence="2">
    <location>
        <begin position="1"/>
        <end position="80"/>
    </location>
</feature>
<keyword evidence="1" id="KW-0175">Coiled coil</keyword>
<dbReference type="AlphaFoldDB" id="A0A409YJK4"/>
<evidence type="ECO:0000256" key="2">
    <source>
        <dbReference type="SAM" id="MobiDB-lite"/>
    </source>
</evidence>
<feature type="region of interest" description="Disordered" evidence="2">
    <location>
        <begin position="262"/>
        <end position="313"/>
    </location>
</feature>
<feature type="coiled-coil region" evidence="1">
    <location>
        <begin position="147"/>
        <end position="178"/>
    </location>
</feature>
<feature type="compositionally biased region" description="Acidic residues" evidence="2">
    <location>
        <begin position="361"/>
        <end position="373"/>
    </location>
</feature>
<feature type="compositionally biased region" description="Low complexity" evidence="2">
    <location>
        <begin position="264"/>
        <end position="283"/>
    </location>
</feature>
<gene>
    <name evidence="3" type="ORF">CVT26_008029</name>
</gene>
<evidence type="ECO:0000313" key="3">
    <source>
        <dbReference type="EMBL" id="PPR03180.1"/>
    </source>
</evidence>
<comment type="caution">
    <text evidence="3">The sequence shown here is derived from an EMBL/GenBank/DDBJ whole genome shotgun (WGS) entry which is preliminary data.</text>
</comment>
<name>A0A409YJK4_9AGAR</name>
<evidence type="ECO:0000313" key="4">
    <source>
        <dbReference type="Proteomes" id="UP000284706"/>
    </source>
</evidence>
<proteinExistence type="predicted"/>
<feature type="compositionally biased region" description="Basic residues" evidence="2">
    <location>
        <begin position="1"/>
        <end position="15"/>
    </location>
</feature>
<dbReference type="InParanoid" id="A0A409YJK4"/>
<protein>
    <submittedName>
        <fullName evidence="3">Uncharacterized protein</fullName>
    </submittedName>
</protein>
<feature type="compositionally biased region" description="Polar residues" evidence="2">
    <location>
        <begin position="32"/>
        <end position="53"/>
    </location>
</feature>
<feature type="region of interest" description="Disordered" evidence="2">
    <location>
        <begin position="347"/>
        <end position="375"/>
    </location>
</feature>
<dbReference type="STRING" id="231916.A0A409YJK4"/>
<accession>A0A409YJK4</accession>
<keyword evidence="4" id="KW-1185">Reference proteome</keyword>
<sequence length="423" mass="46253">MTGGHKKRQKSKGKASKPTIKIPSTPMGAPKSVSTSPADDKNASAQDPQSSLASPSPFRTPPTSPSTPAPDLPPMTSVPEQHSLQDPVIAAEDIASPEILAIADVFATMKSALVSMTSAFDHLGAQTDKLMEIATDTKATQQLRLVQSTLEKQIEKQKAEIESLRTSLQHKIKEAVENKIKEEMYNMLKESIQQQIEEKVRQELALQIPEDLHQQVISHKRQILEVKASLHNSEARRYNALQTIPGPNARLRPLLRPLPTPEQSPVILISPSSSPGESPTPVSAFPHVPAPTPIKRSISHPLRSAVPDTPLTPSQIFPRDLSALFALSQEEARRLLHEYGLDSATASPVKESAKPKALASVDEETTDSEEDDSEAHARDLNTFMAHIGVPFLMIPAPKEKKDESAPMSARTRRRTLLTPLIIK</sequence>
<dbReference type="OrthoDB" id="6474464at2759"/>
<reference evidence="3 4" key="1">
    <citation type="journal article" date="2018" name="Evol. Lett.">
        <title>Horizontal gene cluster transfer increased hallucinogenic mushroom diversity.</title>
        <authorList>
            <person name="Reynolds H.T."/>
            <person name="Vijayakumar V."/>
            <person name="Gluck-Thaler E."/>
            <person name="Korotkin H.B."/>
            <person name="Matheny P.B."/>
            <person name="Slot J.C."/>
        </authorList>
    </citation>
    <scope>NUCLEOTIDE SEQUENCE [LARGE SCALE GENOMIC DNA]</scope>
    <source>
        <strain evidence="3 4">SRW20</strain>
    </source>
</reference>
<dbReference type="Proteomes" id="UP000284706">
    <property type="component" value="Unassembled WGS sequence"/>
</dbReference>
<organism evidence="3 4">
    <name type="scientific">Gymnopilus dilepis</name>
    <dbReference type="NCBI Taxonomy" id="231916"/>
    <lineage>
        <taxon>Eukaryota</taxon>
        <taxon>Fungi</taxon>
        <taxon>Dikarya</taxon>
        <taxon>Basidiomycota</taxon>
        <taxon>Agaricomycotina</taxon>
        <taxon>Agaricomycetes</taxon>
        <taxon>Agaricomycetidae</taxon>
        <taxon>Agaricales</taxon>
        <taxon>Agaricineae</taxon>
        <taxon>Hymenogastraceae</taxon>
        <taxon>Gymnopilus</taxon>
    </lineage>
</organism>